<dbReference type="CDD" id="cd02966">
    <property type="entry name" value="TlpA_like_family"/>
    <property type="match status" value="1"/>
</dbReference>
<dbReference type="InterPro" id="IPR013766">
    <property type="entry name" value="Thioredoxin_domain"/>
</dbReference>
<dbReference type="InterPro" id="IPR036249">
    <property type="entry name" value="Thioredoxin-like_sf"/>
</dbReference>
<dbReference type="PANTHER" id="PTHR42852">
    <property type="entry name" value="THIOL:DISULFIDE INTERCHANGE PROTEIN DSBE"/>
    <property type="match status" value="1"/>
</dbReference>
<evidence type="ECO:0000313" key="2">
    <source>
        <dbReference type="EMBL" id="TXF90845.1"/>
    </source>
</evidence>
<dbReference type="PANTHER" id="PTHR42852:SF17">
    <property type="entry name" value="THIOREDOXIN-LIKE PROTEIN HI_1115"/>
    <property type="match status" value="1"/>
</dbReference>
<dbReference type="EMBL" id="VOXD01000005">
    <property type="protein sequence ID" value="TXF90845.1"/>
    <property type="molecule type" value="Genomic_DNA"/>
</dbReference>
<dbReference type="OrthoDB" id="9815205at2"/>
<dbReference type="Proteomes" id="UP000321907">
    <property type="component" value="Unassembled WGS sequence"/>
</dbReference>
<dbReference type="Pfam" id="PF00578">
    <property type="entry name" value="AhpC-TSA"/>
    <property type="match status" value="1"/>
</dbReference>
<keyword evidence="3" id="KW-1185">Reference proteome</keyword>
<sequence>MLAYTGPCTQQNILCHRISLQNQSMKIFPVLALFLTLTSCALFKPAGASNAAGVVSPQMKALLTANDPGLKYPVYASFSEIEPLLQRKDDNITYVINFWATWCRPCITEMAFFEQLTNETSRNDVQVVMISLDKPEDVRSKMKDFVESRPLNLPVVAFTDNFYDGWIYKVDQQWQRSSIPVTLFYRNGQRYFNRGQISSYRELEGLVARVQ</sequence>
<comment type="caution">
    <text evidence="2">The sequence shown here is derived from an EMBL/GenBank/DDBJ whole genome shotgun (WGS) entry which is preliminary data.</text>
</comment>
<name>A0A5C7FI72_9BACT</name>
<dbReference type="Gene3D" id="3.40.30.10">
    <property type="entry name" value="Glutaredoxin"/>
    <property type="match status" value="1"/>
</dbReference>
<evidence type="ECO:0000313" key="3">
    <source>
        <dbReference type="Proteomes" id="UP000321907"/>
    </source>
</evidence>
<dbReference type="PROSITE" id="PS51352">
    <property type="entry name" value="THIOREDOXIN_2"/>
    <property type="match status" value="1"/>
</dbReference>
<dbReference type="InterPro" id="IPR000866">
    <property type="entry name" value="AhpC/TSA"/>
</dbReference>
<dbReference type="AlphaFoldDB" id="A0A5C7FI72"/>
<evidence type="ECO:0000259" key="1">
    <source>
        <dbReference type="PROSITE" id="PS51352"/>
    </source>
</evidence>
<gene>
    <name evidence="2" type="ORF">FUA23_05240</name>
</gene>
<protein>
    <submittedName>
        <fullName evidence="2">TlpA family protein disulfide reductase</fullName>
    </submittedName>
</protein>
<proteinExistence type="predicted"/>
<dbReference type="InterPro" id="IPR050553">
    <property type="entry name" value="Thioredoxin_ResA/DsbE_sf"/>
</dbReference>
<feature type="domain" description="Thioredoxin" evidence="1">
    <location>
        <begin position="50"/>
        <end position="211"/>
    </location>
</feature>
<accession>A0A5C7FI72</accession>
<dbReference type="SUPFAM" id="SSF52833">
    <property type="entry name" value="Thioredoxin-like"/>
    <property type="match status" value="1"/>
</dbReference>
<reference evidence="2 3" key="1">
    <citation type="submission" date="2019-08" db="EMBL/GenBank/DDBJ databases">
        <title>Lewinella sp. strain SSH13 Genome sequencing and assembly.</title>
        <authorList>
            <person name="Kim I."/>
        </authorList>
    </citation>
    <scope>NUCLEOTIDE SEQUENCE [LARGE SCALE GENOMIC DNA]</scope>
    <source>
        <strain evidence="2 3">SSH13</strain>
    </source>
</reference>
<dbReference type="GO" id="GO:0016491">
    <property type="term" value="F:oxidoreductase activity"/>
    <property type="evidence" value="ECO:0007669"/>
    <property type="project" value="InterPro"/>
</dbReference>
<dbReference type="GO" id="GO:0016209">
    <property type="term" value="F:antioxidant activity"/>
    <property type="evidence" value="ECO:0007669"/>
    <property type="project" value="InterPro"/>
</dbReference>
<organism evidence="2 3">
    <name type="scientific">Neolewinella aurantiaca</name>
    <dbReference type="NCBI Taxonomy" id="2602767"/>
    <lineage>
        <taxon>Bacteria</taxon>
        <taxon>Pseudomonadati</taxon>
        <taxon>Bacteroidota</taxon>
        <taxon>Saprospiria</taxon>
        <taxon>Saprospirales</taxon>
        <taxon>Lewinellaceae</taxon>
        <taxon>Neolewinella</taxon>
    </lineage>
</organism>